<dbReference type="AlphaFoldDB" id="A0A9P4NDT7"/>
<accession>A0A9P4NDT7</accession>
<keyword evidence="6" id="KW-1185">Reference proteome</keyword>
<keyword evidence="5" id="KW-0645">Protease</keyword>
<feature type="region of interest" description="Disordered" evidence="2">
    <location>
        <begin position="454"/>
        <end position="495"/>
    </location>
</feature>
<feature type="region of interest" description="Disordered" evidence="2">
    <location>
        <begin position="508"/>
        <end position="574"/>
    </location>
</feature>
<dbReference type="InterPro" id="IPR033121">
    <property type="entry name" value="PEPTIDASE_A1"/>
</dbReference>
<keyword evidence="3" id="KW-1133">Transmembrane helix</keyword>
<protein>
    <submittedName>
        <fullName evidence="5">Acid protease</fullName>
    </submittedName>
</protein>
<keyword evidence="5" id="KW-0378">Hydrolase</keyword>
<comment type="similarity">
    <text evidence="1">Belongs to the peptidase A1 family.</text>
</comment>
<dbReference type="Gene3D" id="2.40.70.10">
    <property type="entry name" value="Acid Proteases"/>
    <property type="match status" value="2"/>
</dbReference>
<evidence type="ECO:0000313" key="6">
    <source>
        <dbReference type="Proteomes" id="UP000800235"/>
    </source>
</evidence>
<evidence type="ECO:0000256" key="3">
    <source>
        <dbReference type="SAM" id="Phobius"/>
    </source>
</evidence>
<dbReference type="InterPro" id="IPR001461">
    <property type="entry name" value="Aspartic_peptidase_A1"/>
</dbReference>
<evidence type="ECO:0000256" key="2">
    <source>
        <dbReference type="SAM" id="MobiDB-lite"/>
    </source>
</evidence>
<dbReference type="PROSITE" id="PS51767">
    <property type="entry name" value="PEPTIDASE_A1"/>
    <property type="match status" value="1"/>
</dbReference>
<dbReference type="GO" id="GO:0000324">
    <property type="term" value="C:fungal-type vacuole"/>
    <property type="evidence" value="ECO:0007669"/>
    <property type="project" value="TreeGrafter"/>
</dbReference>
<proteinExistence type="inferred from homology"/>
<reference evidence="5" key="1">
    <citation type="journal article" date="2020" name="Stud. Mycol.">
        <title>101 Dothideomycetes genomes: a test case for predicting lifestyles and emergence of pathogens.</title>
        <authorList>
            <person name="Haridas S."/>
            <person name="Albert R."/>
            <person name="Binder M."/>
            <person name="Bloem J."/>
            <person name="Labutti K."/>
            <person name="Salamov A."/>
            <person name="Andreopoulos B."/>
            <person name="Baker S."/>
            <person name="Barry K."/>
            <person name="Bills G."/>
            <person name="Bluhm B."/>
            <person name="Cannon C."/>
            <person name="Castanera R."/>
            <person name="Culley D."/>
            <person name="Daum C."/>
            <person name="Ezra D."/>
            <person name="Gonzalez J."/>
            <person name="Henrissat B."/>
            <person name="Kuo A."/>
            <person name="Liang C."/>
            <person name="Lipzen A."/>
            <person name="Lutzoni F."/>
            <person name="Magnuson J."/>
            <person name="Mondo S."/>
            <person name="Nolan M."/>
            <person name="Ohm R."/>
            <person name="Pangilinan J."/>
            <person name="Park H.-J."/>
            <person name="Ramirez L."/>
            <person name="Alfaro M."/>
            <person name="Sun H."/>
            <person name="Tritt A."/>
            <person name="Yoshinaga Y."/>
            <person name="Zwiers L.-H."/>
            <person name="Turgeon B."/>
            <person name="Goodwin S."/>
            <person name="Spatafora J."/>
            <person name="Crous P."/>
            <person name="Grigoriev I."/>
        </authorList>
    </citation>
    <scope>NUCLEOTIDE SEQUENCE</scope>
    <source>
        <strain evidence="5">CBS 130266</strain>
    </source>
</reference>
<dbReference type="PRINTS" id="PR00792">
    <property type="entry name" value="PEPSIN"/>
</dbReference>
<gene>
    <name evidence="5" type="ORF">EJ08DRAFT_654767</name>
</gene>
<feature type="transmembrane region" description="Helical" evidence="3">
    <location>
        <begin position="421"/>
        <end position="443"/>
    </location>
</feature>
<dbReference type="CDD" id="cd05471">
    <property type="entry name" value="pepsin_like"/>
    <property type="match status" value="1"/>
</dbReference>
<dbReference type="PANTHER" id="PTHR47966:SF51">
    <property type="entry name" value="BETA-SITE APP-CLEAVING ENZYME, ISOFORM A-RELATED"/>
    <property type="match status" value="1"/>
</dbReference>
<dbReference type="InterPro" id="IPR034164">
    <property type="entry name" value="Pepsin-like_dom"/>
</dbReference>
<dbReference type="GO" id="GO:0006508">
    <property type="term" value="P:proteolysis"/>
    <property type="evidence" value="ECO:0007669"/>
    <property type="project" value="UniProtKB-KW"/>
</dbReference>
<dbReference type="PANTHER" id="PTHR47966">
    <property type="entry name" value="BETA-SITE APP-CLEAVING ENZYME, ISOFORM A-RELATED"/>
    <property type="match status" value="1"/>
</dbReference>
<dbReference type="InterPro" id="IPR021109">
    <property type="entry name" value="Peptidase_aspartic_dom_sf"/>
</dbReference>
<sequence>MALWKRATTVPAPVVVQPSQSFEGSEGAWSTFNVGVGTPLQYFHVLASTQSSETWVLDPLGCQPSDPTNCPQLRGAQPFNGQQSRGFLFNASNTYKQAGVYSLDLEKNLNYTGNGVYGYDVVALNGGNGSADGASLNGQVVASIASKDYFLGMFGLGIRPTSFSSSAASVPSFIQTIRANNLIPSLSYGFTAGAVYRNKQVFANLVLGGFDQSRFTNPNISFSFGAGDAAPLTIGVQSIVAENTLLGTASFTATTGGHLSVIDSSVPQLWLPKAICDQMEQALGLMYQPDSDLYLINDTMHARLSSLKPSFTFKFGNTQYDTGAANSTNIVVPYSAFDLKVGWPTYSTDQNYFPIRRATQNNQNTIGRALLQEAYIVVDHERRNFTIGQALFPDPLPEQRIVTIHPKGADTDDSKSLSGGAIAGIVVGAIAGILLLAAAIFWWMRRRKSQRTKAAELADTQKRMSEANGMDKNEHEYGDRTQTNSHAGTAELGSGRDHQISELAGGSAYAPDRKDAHGGRHSQLTELPSPVPVFEMMGDTPQRGHAGTYSSTPGSPYSRGPSPYNTESSPGGTR</sequence>
<dbReference type="Pfam" id="PF00026">
    <property type="entry name" value="Asp"/>
    <property type="match status" value="1"/>
</dbReference>
<keyword evidence="3" id="KW-0472">Membrane</keyword>
<dbReference type="SUPFAM" id="SSF50630">
    <property type="entry name" value="Acid proteases"/>
    <property type="match status" value="1"/>
</dbReference>
<feature type="domain" description="Peptidase A1" evidence="4">
    <location>
        <begin position="30"/>
        <end position="390"/>
    </location>
</feature>
<evidence type="ECO:0000259" key="4">
    <source>
        <dbReference type="PROSITE" id="PS51767"/>
    </source>
</evidence>
<dbReference type="EMBL" id="MU007165">
    <property type="protein sequence ID" value="KAF2416272.1"/>
    <property type="molecule type" value="Genomic_DNA"/>
</dbReference>
<feature type="compositionally biased region" description="Basic and acidic residues" evidence="2">
    <location>
        <begin position="454"/>
        <end position="479"/>
    </location>
</feature>
<keyword evidence="3" id="KW-0812">Transmembrane</keyword>
<dbReference type="GO" id="GO:0004190">
    <property type="term" value="F:aspartic-type endopeptidase activity"/>
    <property type="evidence" value="ECO:0007669"/>
    <property type="project" value="InterPro"/>
</dbReference>
<name>A0A9P4NDT7_9PEZI</name>
<dbReference type="CDD" id="cd12087">
    <property type="entry name" value="TM_EGFR-like"/>
    <property type="match status" value="1"/>
</dbReference>
<dbReference type="OrthoDB" id="4074350at2759"/>
<comment type="caution">
    <text evidence="5">The sequence shown here is derived from an EMBL/GenBank/DDBJ whole genome shotgun (WGS) entry which is preliminary data.</text>
</comment>
<feature type="compositionally biased region" description="Polar residues" evidence="2">
    <location>
        <begin position="565"/>
        <end position="574"/>
    </location>
</feature>
<dbReference type="Proteomes" id="UP000800235">
    <property type="component" value="Unassembled WGS sequence"/>
</dbReference>
<evidence type="ECO:0000256" key="1">
    <source>
        <dbReference type="ARBA" id="ARBA00007447"/>
    </source>
</evidence>
<organism evidence="5 6">
    <name type="scientific">Tothia fuscella</name>
    <dbReference type="NCBI Taxonomy" id="1048955"/>
    <lineage>
        <taxon>Eukaryota</taxon>
        <taxon>Fungi</taxon>
        <taxon>Dikarya</taxon>
        <taxon>Ascomycota</taxon>
        <taxon>Pezizomycotina</taxon>
        <taxon>Dothideomycetes</taxon>
        <taxon>Pleosporomycetidae</taxon>
        <taxon>Venturiales</taxon>
        <taxon>Cylindrosympodiaceae</taxon>
        <taxon>Tothia</taxon>
    </lineage>
</organism>
<feature type="compositionally biased region" description="Low complexity" evidence="2">
    <location>
        <begin position="547"/>
        <end position="564"/>
    </location>
</feature>
<evidence type="ECO:0000313" key="5">
    <source>
        <dbReference type="EMBL" id="KAF2416272.1"/>
    </source>
</evidence>